<gene>
    <name evidence="4" type="ORF">SUNI508_07149</name>
</gene>
<keyword evidence="2" id="KW-0597">Phosphoprotein</keyword>
<dbReference type="PROSITE" id="PS50075">
    <property type="entry name" value="CARRIER"/>
    <property type="match status" value="1"/>
</dbReference>
<dbReference type="InterPro" id="IPR036736">
    <property type="entry name" value="ACP-like_sf"/>
</dbReference>
<dbReference type="Pfam" id="PF23562">
    <property type="entry name" value="AMP-binding_C_3"/>
    <property type="match status" value="1"/>
</dbReference>
<dbReference type="Gene3D" id="1.10.1200.10">
    <property type="entry name" value="ACP-like"/>
    <property type="match status" value="1"/>
</dbReference>
<sequence>MGSLSCPVIEMAPLGRRLLPSLVDEIAANDPERILYSISKTRDPKDGFLDLTAKTFAGAVDRVAWYLEENLGRGQDFPTLTYLGPQDVIYAVLVLATIKAGYKLLLNSPRNTLDAHLFLFEETQCNTFLLPPNFPLPVVKQILAARQMKVLEIPELQHWTEGEPKKPYPYTKTFAEARLDPFVVLHTSGSTGMPKPIIQPHATVVQLDTFTTLPSLGYQPTYPAMCAGMRLYLCFPLFHCAGISILLSSIFCGFTVVLGPFPPSSEAINAVHVHGNVQHSCLAPASIVDLVKNPEYLENLARLQQVTYGGGPLPQAVGDVVTNKTRLMNCLGSTECGVLPIQHCDPEDWAYLSYSPVLGSEFREVSDGLYEHFIVRRKELHPYQGIFGTFPELEEWPMKDLYSRHPSKKDAWLYRGRTDDIIVFSTGEKLNPVDLEHIITTDPAISAAIIAGVGRFQSSLLVEAVKPPGNDVERNELLDLIWPSIQAANKESPSHGRIHRNMILFTTAEKPMLRAGKGTVQRKLSLDLYTQELDALYRANEQAISRPAEASSVLQDGNGSIHDAVKRIVAESTDLDMAQVSLGANLFELGLDSLQVVSITKAINILLSSRGIKPFQIKVVYSNPTILALIEAVLAVVEGRDQALTDGSNEDRLQKLLDLYATNMPITARKPEPQPSDGAVALLTGSTGSLGSYILDSLLSSAEVKHIYCLNRGPGSSERQRKSQAVKGLQDLPSKKVEFFDADLTKPYFGLDTQQYRTLLREVTLVIHNAWQVDFNLSVKSYAKQIGAVRRFVDFSAQSKFSAQLFFISSISAVGGLPHDNPIPEKAFDSWKTPQGSGYGQSKFVAERLLDIANKEAEVPTTIYRLGQIAGPTSEAGVWPKQEWLPSLIASSKFLGKLPETLGQLETVDWVPVDELGRSVVELATKNRDIRSTETGAVVYHGVNPQKTTWAKLAPTIHAHLTREKQVDMVSMETWVQALRKSACTIEAGEVAHNPAVILLEFFEGITFGSTEFAALDTSKAVAASPTLTGLSEIQEPLVENWLRQWAF</sequence>
<dbReference type="InterPro" id="IPR009081">
    <property type="entry name" value="PP-bd_ACP"/>
</dbReference>
<dbReference type="SUPFAM" id="SSF47336">
    <property type="entry name" value="ACP-like"/>
    <property type="match status" value="1"/>
</dbReference>
<name>A0ABR2UY95_9PEZI</name>
<dbReference type="Pfam" id="PF07993">
    <property type="entry name" value="NAD_binding_4"/>
    <property type="match status" value="1"/>
</dbReference>
<keyword evidence="1" id="KW-0596">Phosphopantetheine</keyword>
<dbReference type="InterPro" id="IPR000873">
    <property type="entry name" value="AMP-dep_synth/lig_dom"/>
</dbReference>
<evidence type="ECO:0000256" key="2">
    <source>
        <dbReference type="ARBA" id="ARBA00022553"/>
    </source>
</evidence>
<dbReference type="InterPro" id="IPR036291">
    <property type="entry name" value="NAD(P)-bd_dom_sf"/>
</dbReference>
<feature type="domain" description="Carrier" evidence="3">
    <location>
        <begin position="559"/>
        <end position="637"/>
    </location>
</feature>
<dbReference type="InterPro" id="IPR020845">
    <property type="entry name" value="AMP-binding_CS"/>
</dbReference>
<dbReference type="InterPro" id="IPR042099">
    <property type="entry name" value="ANL_N_sf"/>
</dbReference>
<proteinExistence type="predicted"/>
<dbReference type="Gene3D" id="3.40.50.720">
    <property type="entry name" value="NAD(P)-binding Rossmann-like Domain"/>
    <property type="match status" value="1"/>
</dbReference>
<dbReference type="PANTHER" id="PTHR43439:SF2">
    <property type="entry name" value="ENZYME, PUTATIVE (JCVI)-RELATED"/>
    <property type="match status" value="1"/>
</dbReference>
<comment type="caution">
    <text evidence="4">The sequence shown here is derived from an EMBL/GenBank/DDBJ whole genome shotgun (WGS) entry which is preliminary data.</text>
</comment>
<protein>
    <submittedName>
        <fullName evidence="4">Carrier domain-containing protein</fullName>
    </submittedName>
</protein>
<dbReference type="SUPFAM" id="SSF51735">
    <property type="entry name" value="NAD(P)-binding Rossmann-fold domains"/>
    <property type="match status" value="1"/>
</dbReference>
<organism evidence="4 5">
    <name type="scientific">Seiridium unicorne</name>
    <dbReference type="NCBI Taxonomy" id="138068"/>
    <lineage>
        <taxon>Eukaryota</taxon>
        <taxon>Fungi</taxon>
        <taxon>Dikarya</taxon>
        <taxon>Ascomycota</taxon>
        <taxon>Pezizomycotina</taxon>
        <taxon>Sordariomycetes</taxon>
        <taxon>Xylariomycetidae</taxon>
        <taxon>Amphisphaeriales</taxon>
        <taxon>Sporocadaceae</taxon>
        <taxon>Seiridium</taxon>
    </lineage>
</organism>
<dbReference type="InterPro" id="IPR013120">
    <property type="entry name" value="FAR_NAD-bd"/>
</dbReference>
<dbReference type="Pfam" id="PF00501">
    <property type="entry name" value="AMP-binding"/>
    <property type="match status" value="1"/>
</dbReference>
<dbReference type="PANTHER" id="PTHR43439">
    <property type="entry name" value="PHENYLACETATE-COENZYME A LIGASE"/>
    <property type="match status" value="1"/>
</dbReference>
<dbReference type="EMBL" id="JARVKF010000299">
    <property type="protein sequence ID" value="KAK9419663.1"/>
    <property type="molecule type" value="Genomic_DNA"/>
</dbReference>
<evidence type="ECO:0000313" key="5">
    <source>
        <dbReference type="Proteomes" id="UP001408356"/>
    </source>
</evidence>
<dbReference type="Pfam" id="PF00550">
    <property type="entry name" value="PP-binding"/>
    <property type="match status" value="1"/>
</dbReference>
<keyword evidence="5" id="KW-1185">Reference proteome</keyword>
<dbReference type="Proteomes" id="UP001408356">
    <property type="component" value="Unassembled WGS sequence"/>
</dbReference>
<dbReference type="Gene3D" id="3.40.50.12780">
    <property type="entry name" value="N-terminal domain of ligase-like"/>
    <property type="match status" value="1"/>
</dbReference>
<reference evidence="4 5" key="1">
    <citation type="journal article" date="2024" name="J. Plant Pathol.">
        <title>Sequence and assembly of the genome of Seiridium unicorne, isolate CBS 538.82, causal agent of cypress canker disease.</title>
        <authorList>
            <person name="Scali E."/>
            <person name="Rocca G.D."/>
            <person name="Danti R."/>
            <person name="Garbelotto M."/>
            <person name="Barberini S."/>
            <person name="Baroncelli R."/>
            <person name="Emiliani G."/>
        </authorList>
    </citation>
    <scope>NUCLEOTIDE SEQUENCE [LARGE SCALE GENOMIC DNA]</scope>
    <source>
        <strain evidence="4 5">BM-138-508</strain>
    </source>
</reference>
<accession>A0ABR2UY95</accession>
<dbReference type="SUPFAM" id="SSF56801">
    <property type="entry name" value="Acetyl-CoA synthetase-like"/>
    <property type="match status" value="1"/>
</dbReference>
<dbReference type="InterPro" id="IPR051414">
    <property type="entry name" value="Adenylate-forming_Reductase"/>
</dbReference>
<evidence type="ECO:0000313" key="4">
    <source>
        <dbReference type="EMBL" id="KAK9419663.1"/>
    </source>
</evidence>
<dbReference type="PROSITE" id="PS00455">
    <property type="entry name" value="AMP_BINDING"/>
    <property type="match status" value="1"/>
</dbReference>
<evidence type="ECO:0000259" key="3">
    <source>
        <dbReference type="PROSITE" id="PS50075"/>
    </source>
</evidence>
<evidence type="ECO:0000256" key="1">
    <source>
        <dbReference type="ARBA" id="ARBA00022450"/>
    </source>
</evidence>